<feature type="region of interest" description="Disordered" evidence="1">
    <location>
        <begin position="1098"/>
        <end position="1145"/>
    </location>
</feature>
<feature type="region of interest" description="Disordered" evidence="1">
    <location>
        <begin position="1"/>
        <end position="92"/>
    </location>
</feature>
<feature type="compositionally biased region" description="Acidic residues" evidence="1">
    <location>
        <begin position="747"/>
        <end position="773"/>
    </location>
</feature>
<evidence type="ECO:0000313" key="3">
    <source>
        <dbReference type="Proteomes" id="UP000298030"/>
    </source>
</evidence>
<sequence>MDTQDSQTPRPLSSTTTSTYALPWSRKREHPTGNSDVASSASSSVPGVADVETLERNPKRQRLRSGSTGEPQADPHPERSQQPDSPRGIAPGLDLILSHTSLSTSKLTSAKLCVKGTDGAQEAHNAITHHHPQGRTFVGEYSSNRASGGGTPSLQNADHVPLHRMMKFQLHIGDGRGICFVTIWAMCNAEQSSRRGHGNGRTDKKSRLPTLRAKEMWTKVFAPHYQKVVVGLIINVAIPRSPPSILLQAPLVEPASPLPFNTRRSEEFVMPGSYPLEQAQSPIKRPTVGPRIYDHNHEENVEKGGDTERRGLGEPPLAINQDSASPGDCGEPDTTQRGAINRPKTGSRGESTESQSDRAPQITTTTASEAIPTPQIQASGSAKLSASDPSRGDGSHVREASREVGANVLSKSVGDLGYAGQGTGNGSATGKNSGKNQSNPSFQGTHPGPQKETLGANGQANSKAVTRGQGKFERLVSPGGLDMETRTVETTVNSRRTFLIGINEIVGKRTMYREETGDEDLVSGRRGLSVAGRKELKSTSFGQTQSEGGDEHDEYDGLVHAREIPGVAGRDGLKSALLAQMRHEMQEEGGKEEDDEDSADYEGNEGNGLVPMRHLPGMAGRRELRSAVLEQLQYEMQVDDDANEDEDEDEDDGDEGEDTEDDGLVPMRHLPGVAGRRELRSTVLEQLQSEMQVDDDANEDEDEDEDDGDEGEDTEDDGLVPMRHLPGVAGRRELRSAVLEQLQYEMQVDDDANEDEDEDEDDGDEGEDTEDDGLVPMRHLPGVAGRRELRSTVLEQLQSEMQVDDDTDDDLIPVRQLPGVASRSGLKSVVGLERGDEISSPESEDACVIAKPVSVIRGGKVHVKFVATEDTESEVDDLVPSHLWPILRTRYIRTQSIFQPKNCAGGSSAAQGFCLVPVPRLPPVSTARDEPAVLSQVPSFDANPLLHSSIHPDFDLSPSLDFVDDYGLVSLDDAPPSIAIFFRKSSQVDDRVTFSKFLGTESRLIGMSVSQITGALRGKTKRSQTSPRLSVISRQKVTDDYIPARDQEAKDPMEDNDISAPSDYDGEVNQPVATSSLGGNGYSFEVWAEKNARLNGDARKLNKITAKHKASKDPTKGRKKGKAPDLQHHRSATLESEEDDSELVPRRPITELLERGRAQSMFDPNFQGSSRLDDTHTADHLQLLPTFVSELLGRELDQLKPMVREIYSEVIINRMRNLRGPSPHDEESPSGSESEELPDAGRKVRGDGNNILQARIREHIGGAMGRSGKGPLKASKAVPYVVGWAANKEDRGRVASDDTTGEEDSQFCFADTSKLTAQQRKAVHLWNDAKITDLMPSFLRKYPEYKGVKDDITKRMKTHFRHLRKLYLLYRKGGIDSDGTAQNRIQCNSRQRRINRYWRRVEAALKNKKKHPETAEFYRILRHLLDWKACSGDEEDKEICPITGKNRHIVTTLDWLSEEANMWMRKLDGIDLCRRFPDGNRSVSGNFPDPRYDPRDFSGGRVRSERSNNGVIKGLPRNFYDDSWFKLLDDYDKEELAFTDSIDLMYPKELEIKAKAGWGIKDRRTPPHFPEAPRLERESEVHTSPIAHCIGAMTDSENWSKTPLGDESRETPNVQQGRDGRLVGWYRVRGASGRLPLQRVLIAASFTLSSPRLHQASIQLQLETLDLDPTPDSRIFKESDLWWRGDTFFRLWE</sequence>
<feature type="compositionally biased region" description="Gly residues" evidence="1">
    <location>
        <begin position="417"/>
        <end position="427"/>
    </location>
</feature>
<dbReference type="EMBL" id="QPFP01000094">
    <property type="protein sequence ID" value="TEB22288.1"/>
    <property type="molecule type" value="Genomic_DNA"/>
</dbReference>
<dbReference type="Proteomes" id="UP000298030">
    <property type="component" value="Unassembled WGS sequence"/>
</dbReference>
<feature type="compositionally biased region" description="Basic and acidic residues" evidence="1">
    <location>
        <begin position="292"/>
        <end position="312"/>
    </location>
</feature>
<feature type="region of interest" description="Disordered" evidence="1">
    <location>
        <begin position="1597"/>
        <end position="1616"/>
    </location>
</feature>
<protein>
    <submittedName>
        <fullName evidence="2">Uncharacterized protein</fullName>
    </submittedName>
</protein>
<feature type="compositionally biased region" description="Polar residues" evidence="1">
    <location>
        <begin position="348"/>
        <end position="388"/>
    </location>
</feature>
<comment type="caution">
    <text evidence="2">The sequence shown here is derived from an EMBL/GenBank/DDBJ whole genome shotgun (WGS) entry which is preliminary data.</text>
</comment>
<feature type="region of interest" description="Disordered" evidence="1">
    <location>
        <begin position="584"/>
        <end position="787"/>
    </location>
</feature>
<feature type="compositionally biased region" description="Basic and acidic residues" evidence="1">
    <location>
        <begin position="1490"/>
        <end position="1506"/>
    </location>
</feature>
<reference evidence="2 3" key="1">
    <citation type="journal article" date="2019" name="Nat. Ecol. Evol.">
        <title>Megaphylogeny resolves global patterns of mushroom evolution.</title>
        <authorList>
            <person name="Varga T."/>
            <person name="Krizsan K."/>
            <person name="Foldi C."/>
            <person name="Dima B."/>
            <person name="Sanchez-Garcia M."/>
            <person name="Sanchez-Ramirez S."/>
            <person name="Szollosi G.J."/>
            <person name="Szarkandi J.G."/>
            <person name="Papp V."/>
            <person name="Albert L."/>
            <person name="Andreopoulos W."/>
            <person name="Angelini C."/>
            <person name="Antonin V."/>
            <person name="Barry K.W."/>
            <person name="Bougher N.L."/>
            <person name="Buchanan P."/>
            <person name="Buyck B."/>
            <person name="Bense V."/>
            <person name="Catcheside P."/>
            <person name="Chovatia M."/>
            <person name="Cooper J."/>
            <person name="Damon W."/>
            <person name="Desjardin D."/>
            <person name="Finy P."/>
            <person name="Geml J."/>
            <person name="Haridas S."/>
            <person name="Hughes K."/>
            <person name="Justo A."/>
            <person name="Karasinski D."/>
            <person name="Kautmanova I."/>
            <person name="Kiss B."/>
            <person name="Kocsube S."/>
            <person name="Kotiranta H."/>
            <person name="LaButti K.M."/>
            <person name="Lechner B.E."/>
            <person name="Liimatainen K."/>
            <person name="Lipzen A."/>
            <person name="Lukacs Z."/>
            <person name="Mihaltcheva S."/>
            <person name="Morgado L.N."/>
            <person name="Niskanen T."/>
            <person name="Noordeloos M.E."/>
            <person name="Ohm R.A."/>
            <person name="Ortiz-Santana B."/>
            <person name="Ovrebo C."/>
            <person name="Racz N."/>
            <person name="Riley R."/>
            <person name="Savchenko A."/>
            <person name="Shiryaev A."/>
            <person name="Soop K."/>
            <person name="Spirin V."/>
            <person name="Szebenyi C."/>
            <person name="Tomsovsky M."/>
            <person name="Tulloss R.E."/>
            <person name="Uehling J."/>
            <person name="Grigoriev I.V."/>
            <person name="Vagvolgyi C."/>
            <person name="Papp T."/>
            <person name="Martin F.M."/>
            <person name="Miettinen O."/>
            <person name="Hibbett D.S."/>
            <person name="Nagy L.G."/>
        </authorList>
    </citation>
    <scope>NUCLEOTIDE SEQUENCE [LARGE SCALE GENOMIC DNA]</scope>
    <source>
        <strain evidence="2 3">FP101781</strain>
    </source>
</reference>
<feature type="compositionally biased region" description="Acidic residues" evidence="1">
    <location>
        <begin position="637"/>
        <end position="663"/>
    </location>
</feature>
<evidence type="ECO:0000256" key="1">
    <source>
        <dbReference type="SAM" id="MobiDB-lite"/>
    </source>
</evidence>
<feature type="region of interest" description="Disordered" evidence="1">
    <location>
        <begin position="1154"/>
        <end position="1173"/>
    </location>
</feature>
<feature type="compositionally biased region" description="Basic and acidic residues" evidence="1">
    <location>
        <begin position="390"/>
        <end position="402"/>
    </location>
</feature>
<feature type="compositionally biased region" description="Polar residues" evidence="1">
    <location>
        <begin position="428"/>
        <end position="444"/>
    </location>
</feature>
<feature type="region of interest" description="Disordered" evidence="1">
    <location>
        <begin position="1040"/>
        <end position="1075"/>
    </location>
</feature>
<feature type="compositionally biased region" description="Basic and acidic residues" evidence="1">
    <location>
        <begin position="1040"/>
        <end position="1053"/>
    </location>
</feature>
<dbReference type="PANTHER" id="PTHR13275:SF4">
    <property type="entry name" value="VACUOLAR PROTEIN SORTING-ASSOCIATED PROTEIN 72 HOMOLOG"/>
    <property type="match status" value="1"/>
</dbReference>
<feature type="compositionally biased region" description="Basic and acidic residues" evidence="1">
    <location>
        <begin position="1111"/>
        <end position="1128"/>
    </location>
</feature>
<feature type="compositionally biased region" description="Basic residues" evidence="1">
    <location>
        <begin position="1101"/>
        <end position="1110"/>
    </location>
</feature>
<feature type="compositionally biased region" description="Acidic residues" evidence="1">
    <location>
        <begin position="590"/>
        <end position="603"/>
    </location>
</feature>
<organism evidence="2 3">
    <name type="scientific">Coprinellus micaceus</name>
    <name type="common">Glistening ink-cap mushroom</name>
    <name type="synonym">Coprinus micaceus</name>
    <dbReference type="NCBI Taxonomy" id="71717"/>
    <lineage>
        <taxon>Eukaryota</taxon>
        <taxon>Fungi</taxon>
        <taxon>Dikarya</taxon>
        <taxon>Basidiomycota</taxon>
        <taxon>Agaricomycotina</taxon>
        <taxon>Agaricomycetes</taxon>
        <taxon>Agaricomycetidae</taxon>
        <taxon>Agaricales</taxon>
        <taxon>Agaricineae</taxon>
        <taxon>Psathyrellaceae</taxon>
        <taxon>Coprinellus</taxon>
    </lineage>
</organism>
<feature type="region of interest" description="Disordered" evidence="1">
    <location>
        <begin position="1484"/>
        <end position="1508"/>
    </location>
</feature>
<proteinExistence type="predicted"/>
<dbReference type="OrthoDB" id="3263746at2759"/>
<feature type="compositionally biased region" description="Acidic residues" evidence="1">
    <location>
        <begin position="692"/>
        <end position="718"/>
    </location>
</feature>
<dbReference type="PANTHER" id="PTHR13275">
    <property type="entry name" value="YL-1 PROTEIN TRANSCRIPTION FACTOR-LIKE 1"/>
    <property type="match status" value="1"/>
</dbReference>
<feature type="region of interest" description="Disordered" evidence="1">
    <location>
        <begin position="277"/>
        <end position="478"/>
    </location>
</feature>
<feature type="compositionally biased region" description="Polar residues" evidence="1">
    <location>
        <begin position="1"/>
        <end position="12"/>
    </location>
</feature>
<keyword evidence="3" id="KW-1185">Reference proteome</keyword>
<name>A0A4Y7SKW1_COPMI</name>
<dbReference type="GO" id="GO:0005634">
    <property type="term" value="C:nucleus"/>
    <property type="evidence" value="ECO:0007669"/>
    <property type="project" value="TreeGrafter"/>
</dbReference>
<gene>
    <name evidence="2" type="ORF">FA13DRAFT_1716212</name>
</gene>
<feature type="compositionally biased region" description="Low complexity" evidence="1">
    <location>
        <begin position="35"/>
        <end position="51"/>
    </location>
</feature>
<evidence type="ECO:0000313" key="2">
    <source>
        <dbReference type="EMBL" id="TEB22288.1"/>
    </source>
</evidence>
<feature type="region of interest" description="Disordered" evidence="1">
    <location>
        <begin position="1218"/>
        <end position="1246"/>
    </location>
</feature>
<accession>A0A4Y7SKW1</accession>